<feature type="transmembrane region" description="Helical" evidence="2">
    <location>
        <begin position="132"/>
        <end position="154"/>
    </location>
</feature>
<evidence type="ECO:0000313" key="3">
    <source>
        <dbReference type="EMBL" id="PEN09400.1"/>
    </source>
</evidence>
<comment type="caution">
    <text evidence="3">The sequence shown here is derived from an EMBL/GenBank/DDBJ whole genome shotgun (WGS) entry which is preliminary data.</text>
</comment>
<name>A0A2H3P1F0_9BACT</name>
<evidence type="ECO:0000256" key="2">
    <source>
        <dbReference type="SAM" id="Phobius"/>
    </source>
</evidence>
<feature type="transmembrane region" description="Helical" evidence="2">
    <location>
        <begin position="55"/>
        <end position="72"/>
    </location>
</feature>
<accession>A0A2H3P1F0</accession>
<proteinExistence type="predicted"/>
<feature type="compositionally biased region" description="Polar residues" evidence="1">
    <location>
        <begin position="178"/>
        <end position="187"/>
    </location>
</feature>
<feature type="region of interest" description="Disordered" evidence="1">
    <location>
        <begin position="178"/>
        <end position="199"/>
    </location>
</feature>
<gene>
    <name evidence="3" type="ORF">CRI93_01355</name>
</gene>
<dbReference type="SUPFAM" id="SSF103473">
    <property type="entry name" value="MFS general substrate transporter"/>
    <property type="match status" value="1"/>
</dbReference>
<keyword evidence="2" id="KW-0812">Transmembrane</keyword>
<evidence type="ECO:0000256" key="1">
    <source>
        <dbReference type="SAM" id="MobiDB-lite"/>
    </source>
</evidence>
<keyword evidence="2" id="KW-1133">Transmembrane helix</keyword>
<dbReference type="RefSeq" id="WP_141491512.1">
    <property type="nucleotide sequence ID" value="NZ_PDEP01000001.1"/>
</dbReference>
<protein>
    <submittedName>
        <fullName evidence="3">Uncharacterized protein</fullName>
    </submittedName>
</protein>
<dbReference type="InterPro" id="IPR036259">
    <property type="entry name" value="MFS_trans_sf"/>
</dbReference>
<feature type="compositionally biased region" description="Basic and acidic residues" evidence="1">
    <location>
        <begin position="189"/>
        <end position="199"/>
    </location>
</feature>
<reference evidence="3 4" key="1">
    <citation type="submission" date="2017-10" db="EMBL/GenBank/DDBJ databases">
        <title>Draft genome of Longimonas halophila.</title>
        <authorList>
            <person name="Goh K.M."/>
            <person name="Shamsir M.S."/>
            <person name="Lim S.W."/>
        </authorList>
    </citation>
    <scope>NUCLEOTIDE SEQUENCE [LARGE SCALE GENOMIC DNA]</scope>
    <source>
        <strain evidence="3 4">KCTC 42399</strain>
    </source>
</reference>
<organism evidence="3 4">
    <name type="scientific">Longimonas halophila</name>
    <dbReference type="NCBI Taxonomy" id="1469170"/>
    <lineage>
        <taxon>Bacteria</taxon>
        <taxon>Pseudomonadati</taxon>
        <taxon>Rhodothermota</taxon>
        <taxon>Rhodothermia</taxon>
        <taxon>Rhodothermales</taxon>
        <taxon>Salisaetaceae</taxon>
        <taxon>Longimonas</taxon>
    </lineage>
</organism>
<feature type="transmembrane region" description="Helical" evidence="2">
    <location>
        <begin position="105"/>
        <end position="126"/>
    </location>
</feature>
<sequence length="199" mass="21871">MSTQSLSQSELLQQVKAQSAAFDRTIRQRDWTESVVAAAVSVFFGWLAWHDPSTLVTAGALLVVAGSALIFGRLRYARTRFAAPPVNEPVRQRLQRERAKVDAQIRLLSSVLWWYIAPLLAGLLLMTVGDNGWSVFTVVYGTVVIAGAAAIYVMNQRAVERDLRPRRETLTQLLNQVDSSADTQNDETGIAKRGDAIGG</sequence>
<keyword evidence="4" id="KW-1185">Reference proteome</keyword>
<dbReference type="OrthoDB" id="1441218at2"/>
<dbReference type="EMBL" id="PDEP01000001">
    <property type="protein sequence ID" value="PEN09400.1"/>
    <property type="molecule type" value="Genomic_DNA"/>
</dbReference>
<feature type="transmembrane region" description="Helical" evidence="2">
    <location>
        <begin position="31"/>
        <end position="49"/>
    </location>
</feature>
<dbReference type="AlphaFoldDB" id="A0A2H3P1F0"/>
<dbReference type="Proteomes" id="UP000221024">
    <property type="component" value="Unassembled WGS sequence"/>
</dbReference>
<evidence type="ECO:0000313" key="4">
    <source>
        <dbReference type="Proteomes" id="UP000221024"/>
    </source>
</evidence>
<keyword evidence="2" id="KW-0472">Membrane</keyword>